<dbReference type="InterPro" id="IPR036865">
    <property type="entry name" value="CRAL-TRIO_dom_sf"/>
</dbReference>
<dbReference type="CDD" id="cd00170">
    <property type="entry name" value="SEC14"/>
    <property type="match status" value="1"/>
</dbReference>
<dbReference type="SUPFAM" id="SSF52087">
    <property type="entry name" value="CRAL/TRIO domain"/>
    <property type="match status" value="1"/>
</dbReference>
<reference evidence="3 4" key="1">
    <citation type="journal article" date="2012" name="Genome Biol.">
        <title>Genome and low-iron response of an oceanic diatom adapted to chronic iron limitation.</title>
        <authorList>
            <person name="Lommer M."/>
            <person name="Specht M."/>
            <person name="Roy A.S."/>
            <person name="Kraemer L."/>
            <person name="Andreson R."/>
            <person name="Gutowska M.A."/>
            <person name="Wolf J."/>
            <person name="Bergner S.V."/>
            <person name="Schilhabel M.B."/>
            <person name="Klostermeier U.C."/>
            <person name="Beiko R.G."/>
            <person name="Rosenstiel P."/>
            <person name="Hippler M."/>
            <person name="Laroche J."/>
        </authorList>
    </citation>
    <scope>NUCLEOTIDE SEQUENCE [LARGE SCALE GENOMIC DNA]</scope>
    <source>
        <strain evidence="3 4">CCMP1005</strain>
    </source>
</reference>
<evidence type="ECO:0000313" key="4">
    <source>
        <dbReference type="Proteomes" id="UP000266841"/>
    </source>
</evidence>
<dbReference type="EMBL" id="AGNL01047422">
    <property type="protein sequence ID" value="EJK46994.1"/>
    <property type="molecule type" value="Genomic_DNA"/>
</dbReference>
<dbReference type="InterPro" id="IPR001251">
    <property type="entry name" value="CRAL-TRIO_dom"/>
</dbReference>
<feature type="domain" description="CRAL-TRIO" evidence="2">
    <location>
        <begin position="258"/>
        <end position="382"/>
    </location>
</feature>
<accession>K0R578</accession>
<feature type="compositionally biased region" description="Polar residues" evidence="1">
    <location>
        <begin position="51"/>
        <end position="61"/>
    </location>
</feature>
<evidence type="ECO:0000259" key="2">
    <source>
        <dbReference type="Pfam" id="PF00650"/>
    </source>
</evidence>
<dbReference type="AlphaFoldDB" id="K0R578"/>
<dbReference type="Pfam" id="PF00650">
    <property type="entry name" value="CRAL_TRIO"/>
    <property type="match status" value="1"/>
</dbReference>
<feature type="region of interest" description="Disordered" evidence="1">
    <location>
        <begin position="51"/>
        <end position="76"/>
    </location>
</feature>
<organism evidence="3 4">
    <name type="scientific">Thalassiosira oceanica</name>
    <name type="common">Marine diatom</name>
    <dbReference type="NCBI Taxonomy" id="159749"/>
    <lineage>
        <taxon>Eukaryota</taxon>
        <taxon>Sar</taxon>
        <taxon>Stramenopiles</taxon>
        <taxon>Ochrophyta</taxon>
        <taxon>Bacillariophyta</taxon>
        <taxon>Coscinodiscophyceae</taxon>
        <taxon>Thalassiosirophycidae</taxon>
        <taxon>Thalassiosirales</taxon>
        <taxon>Thalassiosiraceae</taxon>
        <taxon>Thalassiosira</taxon>
    </lineage>
</organism>
<proteinExistence type="predicted"/>
<name>K0R578_THAOC</name>
<dbReference type="OrthoDB" id="189875at2759"/>
<keyword evidence="4" id="KW-1185">Reference proteome</keyword>
<comment type="caution">
    <text evidence="3">The sequence shown here is derived from an EMBL/GenBank/DDBJ whole genome shotgun (WGS) entry which is preliminary data.</text>
</comment>
<gene>
    <name evidence="3" type="ORF">THAOC_34306</name>
</gene>
<sequence length="408" mass="44630">MSVLVTRLASSADHALSQTGSTLDTLDLCPGPSSSRLHLILLFMSAPNPQSPASPIGSSAVPSKAGGRGGTGAGMAVTRESDSQTDRKGGGACLCCLWLLFKGIMIDAEQDRQTVDSDGVPQGKSGHLQRGDTAQTLASSFGDSCHIHASDEEELVYTGDEVEAMKQVRTKLLEEHGIDKAKVCDAFLAVATINCKLRIEDTVNKIVKLLGIMKELDCEDGIDADLWKPAAIHELKSFAPVGKCNNGCHAQWIRKGGKVTKEEQRNHVHACIMFYLANNRDARTLRNGMLFVFDLTGRDDMATEKRQGNEKLVQSFYQALPSRPQSINIVGCSFLLRSFINASIKVASLFIKQKMLARIHFSDMEDVRKLFPEKSLPKYCGGNGGGIFKDRHLFKNRHRLILQAAHHP</sequence>
<protein>
    <recommendedName>
        <fullName evidence="2">CRAL-TRIO domain-containing protein</fullName>
    </recommendedName>
</protein>
<dbReference type="Proteomes" id="UP000266841">
    <property type="component" value="Unassembled WGS sequence"/>
</dbReference>
<dbReference type="Gene3D" id="3.40.525.10">
    <property type="entry name" value="CRAL-TRIO lipid binding domain"/>
    <property type="match status" value="1"/>
</dbReference>
<evidence type="ECO:0000256" key="1">
    <source>
        <dbReference type="SAM" id="MobiDB-lite"/>
    </source>
</evidence>
<evidence type="ECO:0000313" key="3">
    <source>
        <dbReference type="EMBL" id="EJK46994.1"/>
    </source>
</evidence>